<dbReference type="InParanoid" id="F1A5H2"/>
<evidence type="ECO:0000256" key="1">
    <source>
        <dbReference type="SAM" id="MobiDB-lite"/>
    </source>
</evidence>
<dbReference type="OMA" id="NIELDFC"/>
<keyword evidence="3" id="KW-1185">Reference proteome</keyword>
<feature type="region of interest" description="Disordered" evidence="1">
    <location>
        <begin position="192"/>
        <end position="221"/>
    </location>
</feature>
<evidence type="ECO:0008006" key="4">
    <source>
        <dbReference type="Google" id="ProtNLM"/>
    </source>
</evidence>
<dbReference type="EMBL" id="GL871598">
    <property type="protein sequence ID" value="EGC28559.1"/>
    <property type="molecule type" value="Genomic_DNA"/>
</dbReference>
<dbReference type="GO" id="GO:0003713">
    <property type="term" value="F:transcription coactivator activity"/>
    <property type="evidence" value="ECO:0000318"/>
    <property type="project" value="GO_Central"/>
</dbReference>
<dbReference type="PANTHER" id="PTHR23107:SF34">
    <property type="entry name" value="HTH LA-TYPE RNA-BINDING DOMAIN-CONTAINING PROTEIN"/>
    <property type="match status" value="1"/>
</dbReference>
<dbReference type="SUPFAM" id="SSF52047">
    <property type="entry name" value="RNI-like"/>
    <property type="match status" value="1"/>
</dbReference>
<dbReference type="Gene3D" id="3.80.10.10">
    <property type="entry name" value="Ribonuclease Inhibitor"/>
    <property type="match status" value="2"/>
</dbReference>
<gene>
    <name evidence="2" type="ORF">DICPUDRAFT_100101</name>
</gene>
<dbReference type="FunCoup" id="F1A5H2">
    <property type="interactions" value="743"/>
</dbReference>
<dbReference type="PANTHER" id="PTHR23107">
    <property type="entry name" value="SYNOVIAL SARCOMA ASSOCIATED SS18 PROTEIN"/>
    <property type="match status" value="1"/>
</dbReference>
<dbReference type="Proteomes" id="UP000001064">
    <property type="component" value="Unassembled WGS sequence"/>
</dbReference>
<dbReference type="GO" id="GO:0045944">
    <property type="term" value="P:positive regulation of transcription by RNA polymerase II"/>
    <property type="evidence" value="ECO:0000318"/>
    <property type="project" value="GO_Central"/>
</dbReference>
<feature type="region of interest" description="Disordered" evidence="1">
    <location>
        <begin position="749"/>
        <end position="802"/>
    </location>
</feature>
<dbReference type="AlphaFoldDB" id="F1A5H2"/>
<feature type="compositionally biased region" description="Low complexity" evidence="1">
    <location>
        <begin position="756"/>
        <end position="802"/>
    </location>
</feature>
<feature type="compositionally biased region" description="Polar residues" evidence="1">
    <location>
        <begin position="825"/>
        <end position="840"/>
    </location>
</feature>
<organism evidence="2 3">
    <name type="scientific">Dictyostelium purpureum</name>
    <name type="common">Slime mold</name>
    <dbReference type="NCBI Taxonomy" id="5786"/>
    <lineage>
        <taxon>Eukaryota</taxon>
        <taxon>Amoebozoa</taxon>
        <taxon>Evosea</taxon>
        <taxon>Eumycetozoa</taxon>
        <taxon>Dictyostelia</taxon>
        <taxon>Dictyosteliales</taxon>
        <taxon>Dictyosteliaceae</taxon>
        <taxon>Dictyostelium</taxon>
    </lineage>
</organism>
<protein>
    <recommendedName>
        <fullName evidence="4">F-box domain-containing protein</fullName>
    </recommendedName>
</protein>
<feature type="region of interest" description="Disordered" evidence="1">
    <location>
        <begin position="147"/>
        <end position="176"/>
    </location>
</feature>
<reference evidence="3" key="1">
    <citation type="journal article" date="2011" name="Genome Biol.">
        <title>Comparative genomics of the social amoebae Dictyostelium discoideum and Dictyostelium purpureum.</title>
        <authorList>
            <consortium name="US DOE Joint Genome Institute (JGI-PGF)"/>
            <person name="Sucgang R."/>
            <person name="Kuo A."/>
            <person name="Tian X."/>
            <person name="Salerno W."/>
            <person name="Parikh A."/>
            <person name="Feasley C.L."/>
            <person name="Dalin E."/>
            <person name="Tu H."/>
            <person name="Huang E."/>
            <person name="Barry K."/>
            <person name="Lindquist E."/>
            <person name="Shapiro H."/>
            <person name="Bruce D."/>
            <person name="Schmutz J."/>
            <person name="Salamov A."/>
            <person name="Fey P."/>
            <person name="Gaudet P."/>
            <person name="Anjard C."/>
            <person name="Babu M.M."/>
            <person name="Basu S."/>
            <person name="Bushmanova Y."/>
            <person name="van der Wel H."/>
            <person name="Katoh-Kurasawa M."/>
            <person name="Dinh C."/>
            <person name="Coutinho P.M."/>
            <person name="Saito T."/>
            <person name="Elias M."/>
            <person name="Schaap P."/>
            <person name="Kay R.R."/>
            <person name="Henrissat B."/>
            <person name="Eichinger L."/>
            <person name="Rivero F."/>
            <person name="Putnam N.H."/>
            <person name="West C.M."/>
            <person name="Loomis W.F."/>
            <person name="Chisholm R.L."/>
            <person name="Shaulsky G."/>
            <person name="Strassmann J.E."/>
            <person name="Queller D.C."/>
            <person name="Kuspa A."/>
            <person name="Grigoriev I.V."/>
        </authorList>
    </citation>
    <scope>NUCLEOTIDE SEQUENCE [LARGE SCALE GENOMIC DNA]</scope>
    <source>
        <strain evidence="3">QSDP1</strain>
    </source>
</reference>
<dbReference type="VEuPathDB" id="AmoebaDB:DICPUDRAFT_100101"/>
<dbReference type="eggNOG" id="ENOG502RG47">
    <property type="taxonomic scope" value="Eukaryota"/>
</dbReference>
<proteinExistence type="predicted"/>
<feature type="region of interest" description="Disordered" evidence="1">
    <location>
        <begin position="821"/>
        <end position="840"/>
    </location>
</feature>
<dbReference type="InterPro" id="IPR032675">
    <property type="entry name" value="LRR_dom_sf"/>
</dbReference>
<name>F1A5H2_DICPU</name>
<dbReference type="RefSeq" id="XP_003294916.1">
    <property type="nucleotide sequence ID" value="XM_003294868.1"/>
</dbReference>
<dbReference type="KEGG" id="dpp:DICPUDRAFT_100101"/>
<accession>F1A5H2</accession>
<dbReference type="GO" id="GO:0005634">
    <property type="term" value="C:nucleus"/>
    <property type="evidence" value="ECO:0000318"/>
    <property type="project" value="GO_Central"/>
</dbReference>
<dbReference type="OrthoDB" id="19854at2759"/>
<sequence>METTTPPNSNKTEDCCNKRKNGFMDSEERFNKKLKTDNLLPQQSFCKDVAFEDIGSQCYFNNLLSVELIVKIFGMCDPFTTPLVYVCKYWLNVLINNQISLWRDLSITIFEKKPSTFTPKCDSVVSFFDKGFGKGLHNFSISSTFSNKNNNHNNNHNNINSQVNGGNNSNFNSNNSNRRMIRESIYNGNINISQSNNNSNNSNSNISTTTTTTTSTTSTTTMLNSNRLNNINNVYNNRSNIHNCNIVNFTKTISEHLSNCINLKSLDLILPLTSEQMIKIAKNCKYINVLSFNTLLINDEGIKKALSIMKNLDTLALMASGHANQEFIKRLDQPWTPKSTISPVALTNIASNVPNLKSLKFSLLPNFNNHKELSNIINDPSETIVLPQILDENETPTQDEQEMEIESEQEEKQNISIKKKIENPYSSLLKFKLLKELELMNCNVSNEFLIKAFLNQNSIIERMVLYRNTLITELKFTCDSLKYLSLSCLPMLQSIEISSFSLLEISLEGCESLQSTVINAPNLESFSMESCTGKLSLEAIQCKSISLFECRDIEEESLEQIIDSLPSLTEFHGYLEGVENLRIASQTIKKIDIEAWHGISSVVLDCPKLKELKASESTSLETLYLKAGHVSVIELDFCDSLRTILIDVLSCKQFSLTQSHPTSSNFNVDLRDINDSDPFLSPTSLFFQSQKYIQNCTILSGNIIGKLSTNLIGNLSVELKSLSTFSYDATKINKLNTYREIRTSGGNIRFTPVGYQQPQQQQQQQQPQQLQQHYKNYSNQQSKQYSQPLYQQPQQQPQPQQPEQYLNDFEELSYNNNIYKRRNSLSRSPKSGGTSPSSFEYSYRTSYNCSGLIDEYGCNF</sequence>
<dbReference type="GeneID" id="10510717"/>
<evidence type="ECO:0000313" key="3">
    <source>
        <dbReference type="Proteomes" id="UP000001064"/>
    </source>
</evidence>
<evidence type="ECO:0000313" key="2">
    <source>
        <dbReference type="EMBL" id="EGC28559.1"/>
    </source>
</evidence>